<dbReference type="Pfam" id="PF00067">
    <property type="entry name" value="p450"/>
    <property type="match status" value="1"/>
</dbReference>
<evidence type="ECO:0000256" key="1">
    <source>
        <dbReference type="ARBA" id="ARBA00010617"/>
    </source>
</evidence>
<evidence type="ECO:0000256" key="2">
    <source>
        <dbReference type="ARBA" id="ARBA00022617"/>
    </source>
</evidence>
<evidence type="ECO:0000313" key="8">
    <source>
        <dbReference type="Proteomes" id="UP000308705"/>
    </source>
</evidence>
<dbReference type="PRINTS" id="PR00359">
    <property type="entry name" value="BP450"/>
</dbReference>
<name>A0A4U3MH67_9ACTN</name>
<comment type="similarity">
    <text evidence="1">Belongs to the cytochrome P450 family.</text>
</comment>
<dbReference type="PANTHER" id="PTHR46696">
    <property type="entry name" value="P450, PUTATIVE (EUROFUNG)-RELATED"/>
    <property type="match status" value="1"/>
</dbReference>
<dbReference type="InterPro" id="IPR001128">
    <property type="entry name" value="Cyt_P450"/>
</dbReference>
<keyword evidence="8" id="KW-1185">Reference proteome</keyword>
<evidence type="ECO:0000256" key="3">
    <source>
        <dbReference type="ARBA" id="ARBA00022723"/>
    </source>
</evidence>
<organism evidence="7 8">
    <name type="scientific">Herbidospora galbida</name>
    <dbReference type="NCBI Taxonomy" id="2575442"/>
    <lineage>
        <taxon>Bacteria</taxon>
        <taxon>Bacillati</taxon>
        <taxon>Actinomycetota</taxon>
        <taxon>Actinomycetes</taxon>
        <taxon>Streptosporangiales</taxon>
        <taxon>Streptosporangiaceae</taxon>
        <taxon>Herbidospora</taxon>
    </lineage>
</organism>
<dbReference type="InterPro" id="IPR002397">
    <property type="entry name" value="Cyt_P450_B"/>
</dbReference>
<dbReference type="Gene3D" id="1.10.630.10">
    <property type="entry name" value="Cytochrome P450"/>
    <property type="match status" value="1"/>
</dbReference>
<evidence type="ECO:0000256" key="4">
    <source>
        <dbReference type="ARBA" id="ARBA00023002"/>
    </source>
</evidence>
<dbReference type="Proteomes" id="UP000308705">
    <property type="component" value="Unassembled WGS sequence"/>
</dbReference>
<dbReference type="GO" id="GO:0020037">
    <property type="term" value="F:heme binding"/>
    <property type="evidence" value="ECO:0007669"/>
    <property type="project" value="InterPro"/>
</dbReference>
<sequence length="441" mass="48861">MGRDLRQGLRQRRAVGGVLAANFEMYDAGDLINVKGNRMSNTVVPFELFSPDYFRDPYSALDWLRENSPVHRYVFPVGNVPMWVVTRYDDAVTILGDPRFSTAEWRGSPEFQASGLSVSAGTVLSQTIPGLDPPQHTKVRRCAMSAFTPRSVDRWREDIRTIVDDTIKDWAPGQERELVAEFAALIPSRVVSTRLGFTLERREQLAGDVDLLISTDPADFPRIPGARERIIAYGRELVALKRAEPGDDLTSAFIRAADEEGRITQDELDALVIIMIIAGVGTTKMFLTNAVLALFDHPGQLKLVADDPGILAGTGVEELLRYESPVASTPWRFPTEDIRIRDQVIAAGEPVMVMVAAANRDPAVFDDPHRLDLTRTGARHLGLGHGIHNCLGAAAARLISEMTLATLVGRFPGLRLAIPREEVRRHEVWALNDYRALPVIL</sequence>
<proteinExistence type="inferred from homology"/>
<evidence type="ECO:0000256" key="6">
    <source>
        <dbReference type="ARBA" id="ARBA00023033"/>
    </source>
</evidence>
<dbReference type="FunFam" id="1.10.630.10:FF:000018">
    <property type="entry name" value="Cytochrome P450 monooxygenase"/>
    <property type="match status" value="1"/>
</dbReference>
<reference evidence="7 8" key="1">
    <citation type="submission" date="2019-04" db="EMBL/GenBank/DDBJ databases">
        <title>Herbidospora sp. NEAU-GS14.nov., a novel actinomycete isolated from soil.</title>
        <authorList>
            <person name="Han L."/>
        </authorList>
    </citation>
    <scope>NUCLEOTIDE SEQUENCE [LARGE SCALE GENOMIC DNA]</scope>
    <source>
        <strain evidence="7 8">NEAU-GS14</strain>
    </source>
</reference>
<dbReference type="SUPFAM" id="SSF48264">
    <property type="entry name" value="Cytochrome P450"/>
    <property type="match status" value="1"/>
</dbReference>
<keyword evidence="2" id="KW-0349">Heme</keyword>
<dbReference type="PANTHER" id="PTHR46696:SF1">
    <property type="entry name" value="CYTOCHROME P450 YJIB-RELATED"/>
    <property type="match status" value="1"/>
</dbReference>
<accession>A0A4U3MH67</accession>
<dbReference type="GO" id="GO:0016705">
    <property type="term" value="F:oxidoreductase activity, acting on paired donors, with incorporation or reduction of molecular oxygen"/>
    <property type="evidence" value="ECO:0007669"/>
    <property type="project" value="InterPro"/>
</dbReference>
<gene>
    <name evidence="7" type="ORF">FDA94_15470</name>
</gene>
<keyword evidence="5" id="KW-0408">Iron</keyword>
<dbReference type="GO" id="GO:0004497">
    <property type="term" value="F:monooxygenase activity"/>
    <property type="evidence" value="ECO:0007669"/>
    <property type="project" value="UniProtKB-KW"/>
</dbReference>
<dbReference type="CDD" id="cd11029">
    <property type="entry name" value="CYP107-like"/>
    <property type="match status" value="1"/>
</dbReference>
<keyword evidence="4" id="KW-0560">Oxidoreductase</keyword>
<dbReference type="AlphaFoldDB" id="A0A4U3MH67"/>
<keyword evidence="3" id="KW-0479">Metal-binding</keyword>
<dbReference type="GO" id="GO:0005506">
    <property type="term" value="F:iron ion binding"/>
    <property type="evidence" value="ECO:0007669"/>
    <property type="project" value="InterPro"/>
</dbReference>
<evidence type="ECO:0000256" key="5">
    <source>
        <dbReference type="ARBA" id="ARBA00023004"/>
    </source>
</evidence>
<comment type="caution">
    <text evidence="7">The sequence shown here is derived from an EMBL/GenBank/DDBJ whole genome shotgun (WGS) entry which is preliminary data.</text>
</comment>
<dbReference type="InterPro" id="IPR036396">
    <property type="entry name" value="Cyt_P450_sf"/>
</dbReference>
<evidence type="ECO:0000313" key="7">
    <source>
        <dbReference type="EMBL" id="TKK87959.1"/>
    </source>
</evidence>
<dbReference type="OrthoDB" id="3664010at2"/>
<keyword evidence="6" id="KW-0503">Monooxygenase</keyword>
<protein>
    <submittedName>
        <fullName evidence="7">Cytochrome P450</fullName>
    </submittedName>
</protein>
<dbReference type="EMBL" id="SZQA01000013">
    <property type="protein sequence ID" value="TKK87959.1"/>
    <property type="molecule type" value="Genomic_DNA"/>
</dbReference>